<evidence type="ECO:0000256" key="1">
    <source>
        <dbReference type="SAM" id="Phobius"/>
    </source>
</evidence>
<organism evidence="3 5">
    <name type="scientific">Mucilaginibacter lappiensis</name>
    <dbReference type="NCBI Taxonomy" id="354630"/>
    <lineage>
        <taxon>Bacteria</taxon>
        <taxon>Pseudomonadati</taxon>
        <taxon>Bacteroidota</taxon>
        <taxon>Sphingobacteriia</taxon>
        <taxon>Sphingobacteriales</taxon>
        <taxon>Sphingobacteriaceae</taxon>
        <taxon>Mucilaginibacter</taxon>
    </lineage>
</organism>
<proteinExistence type="predicted"/>
<evidence type="ECO:0000313" key="4">
    <source>
        <dbReference type="Proteomes" id="UP000541583"/>
    </source>
</evidence>
<dbReference type="Proteomes" id="UP000548326">
    <property type="component" value="Unassembled WGS sequence"/>
</dbReference>
<gene>
    <name evidence="3" type="ORF">HDF22_004247</name>
    <name evidence="2" type="ORF">HDF23_004298</name>
</gene>
<dbReference type="EMBL" id="JACHCA010000013">
    <property type="protein sequence ID" value="MBB6130108.1"/>
    <property type="molecule type" value="Genomic_DNA"/>
</dbReference>
<dbReference type="Proteomes" id="UP000541583">
    <property type="component" value="Unassembled WGS sequence"/>
</dbReference>
<keyword evidence="4" id="KW-1185">Reference proteome</keyword>
<evidence type="ECO:0000313" key="2">
    <source>
        <dbReference type="EMBL" id="MBB6111528.1"/>
    </source>
</evidence>
<sequence>MKSIFTGSNSDKLVFWQKVLNYFNIFGLSSIVMANVFKKDLLPYRPILLIYLPILVLIGGVATIMVFVLKYKINSN</sequence>
<protein>
    <submittedName>
        <fullName evidence="3">Uncharacterized protein</fullName>
    </submittedName>
</protein>
<evidence type="ECO:0000313" key="3">
    <source>
        <dbReference type="EMBL" id="MBB6130108.1"/>
    </source>
</evidence>
<feature type="transmembrane region" description="Helical" evidence="1">
    <location>
        <begin position="20"/>
        <end position="37"/>
    </location>
</feature>
<name>A0A1N7DYJ8_9SPHI</name>
<feature type="transmembrane region" description="Helical" evidence="1">
    <location>
        <begin position="49"/>
        <end position="69"/>
    </location>
</feature>
<comment type="caution">
    <text evidence="3">The sequence shown here is derived from an EMBL/GenBank/DDBJ whole genome shotgun (WGS) entry which is preliminary data.</text>
</comment>
<keyword evidence="1" id="KW-0472">Membrane</keyword>
<reference evidence="4 5" key="1">
    <citation type="submission" date="2020-08" db="EMBL/GenBank/DDBJ databases">
        <title>Genomic Encyclopedia of Type Strains, Phase IV (KMG-V): Genome sequencing to study the core and pangenomes of soil and plant-associated prokaryotes.</title>
        <authorList>
            <person name="Whitman W."/>
        </authorList>
    </citation>
    <scope>NUCLEOTIDE SEQUENCE [LARGE SCALE GENOMIC DNA]</scope>
    <source>
        <strain evidence="2 4">ANJLi2</strain>
        <strain evidence="3 5">MP601</strain>
    </source>
</reference>
<dbReference type="AlphaFoldDB" id="A0A1N7DYJ8"/>
<evidence type="ECO:0000313" key="5">
    <source>
        <dbReference type="Proteomes" id="UP000548326"/>
    </source>
</evidence>
<keyword evidence="1" id="KW-1133">Transmembrane helix</keyword>
<dbReference type="STRING" id="354630.SAMN05421821_112150"/>
<dbReference type="EMBL" id="JACHCB010000012">
    <property type="protein sequence ID" value="MBB6111528.1"/>
    <property type="molecule type" value="Genomic_DNA"/>
</dbReference>
<accession>A0A1N7DYJ8</accession>
<keyword evidence="1" id="KW-0812">Transmembrane</keyword>